<dbReference type="AlphaFoldDB" id="Q4MY96"/>
<accession>Q4MY96</accession>
<reference evidence="1 2" key="1">
    <citation type="journal article" date="2005" name="Science">
        <title>Genome sequence of Theileria parva, a bovine pathogen that transforms lymphocytes.</title>
        <authorList>
            <person name="Gardner M.J."/>
            <person name="Bishop R."/>
            <person name="Shah T."/>
            <person name="de Villiers E.P."/>
            <person name="Carlton J.M."/>
            <person name="Hall N."/>
            <person name="Ren Q."/>
            <person name="Paulsen I.T."/>
            <person name="Pain A."/>
            <person name="Berriman M."/>
            <person name="Wilson R.J.M."/>
            <person name="Sato S."/>
            <person name="Ralph S.A."/>
            <person name="Mann D.J."/>
            <person name="Xiong Z."/>
            <person name="Shallom S.J."/>
            <person name="Weidman J."/>
            <person name="Jiang L."/>
            <person name="Lynn J."/>
            <person name="Weaver B."/>
            <person name="Shoaibi A."/>
            <person name="Domingo A.R."/>
            <person name="Wasawo D."/>
            <person name="Crabtree J."/>
            <person name="Wortman J.R."/>
            <person name="Haas B."/>
            <person name="Angiuoli S.V."/>
            <person name="Creasy T.H."/>
            <person name="Lu C."/>
            <person name="Suh B."/>
            <person name="Silva J.C."/>
            <person name="Utterback T.R."/>
            <person name="Feldblyum T.V."/>
            <person name="Pertea M."/>
            <person name="Allen J."/>
            <person name="Nierman W.C."/>
            <person name="Taracha E.L.N."/>
            <person name="Salzberg S.L."/>
            <person name="White O.R."/>
            <person name="Fitzhugh H.A."/>
            <person name="Morzaria S."/>
            <person name="Venter J.C."/>
            <person name="Fraser C.M."/>
            <person name="Nene V."/>
        </authorList>
    </citation>
    <scope>NUCLEOTIDE SEQUENCE [LARGE SCALE GENOMIC DNA]</scope>
    <source>
        <strain evidence="1 2">Muguga</strain>
    </source>
</reference>
<keyword evidence="2" id="KW-1185">Reference proteome</keyword>
<sequence>MKNNRKKINNLYNVINNKNISFTSKTILNNLFIKFTFKTKKNYKNVISKNFKYLRVLNLK</sequence>
<comment type="caution">
    <text evidence="1">The sequence shown here is derived from an EMBL/GenBank/DDBJ whole genome shotgun (WGS) entry which is preliminary data.</text>
</comment>
<dbReference type="Proteomes" id="UP000001949">
    <property type="component" value="Unassembled WGS sequence"/>
</dbReference>
<protein>
    <submittedName>
        <fullName evidence="1">Uncharacterized protein</fullName>
    </submittedName>
</protein>
<dbReference type="EMBL" id="AAGK01000009">
    <property type="protein sequence ID" value="EAN30413.1"/>
    <property type="molecule type" value="Genomic_DNA"/>
</dbReference>
<proteinExistence type="predicted"/>
<name>Q4MY96_THEPA</name>
<dbReference type="GeneID" id="3882256"/>
<evidence type="ECO:0000313" key="1">
    <source>
        <dbReference type="EMBL" id="EAN30413.1"/>
    </source>
</evidence>
<organism evidence="1 2">
    <name type="scientific">Theileria parva</name>
    <name type="common">East coast fever infection agent</name>
    <dbReference type="NCBI Taxonomy" id="5875"/>
    <lineage>
        <taxon>Eukaryota</taxon>
        <taxon>Sar</taxon>
        <taxon>Alveolata</taxon>
        <taxon>Apicomplexa</taxon>
        <taxon>Aconoidasida</taxon>
        <taxon>Piroplasmida</taxon>
        <taxon>Theileriidae</taxon>
        <taxon>Theileria</taxon>
    </lineage>
</organism>
<dbReference type="InParanoid" id="Q4MY96"/>
<evidence type="ECO:0000313" key="2">
    <source>
        <dbReference type="Proteomes" id="UP000001949"/>
    </source>
</evidence>
<gene>
    <name evidence="1" type="ordered locus">TP05_0027</name>
</gene>
<dbReference type="KEGG" id="tpv:TP05_0027"/>